<dbReference type="SUPFAM" id="SSF49329">
    <property type="entry name" value="Cu,Zn superoxide dismutase-like"/>
    <property type="match status" value="1"/>
</dbReference>
<dbReference type="InterPro" id="IPR036423">
    <property type="entry name" value="SOD-like_Cu/Zn_dom_sf"/>
</dbReference>
<dbReference type="Proteomes" id="UP001595823">
    <property type="component" value="Unassembled WGS sequence"/>
</dbReference>
<name>A0ABV8U0X8_9ACTN</name>
<comment type="caution">
    <text evidence="2">The sequence shown here is derived from an EMBL/GenBank/DDBJ whole genome shotgun (WGS) entry which is preliminary data.</text>
</comment>
<dbReference type="PROSITE" id="PS51257">
    <property type="entry name" value="PROKAR_LIPOPROTEIN"/>
    <property type="match status" value="1"/>
</dbReference>
<evidence type="ECO:0000256" key="1">
    <source>
        <dbReference type="ARBA" id="ARBA00010457"/>
    </source>
</evidence>
<accession>A0ABV8U0X8</accession>
<reference evidence="3" key="1">
    <citation type="journal article" date="2019" name="Int. J. Syst. Evol. Microbiol.">
        <title>The Global Catalogue of Microorganisms (GCM) 10K type strain sequencing project: providing services to taxonomists for standard genome sequencing and annotation.</title>
        <authorList>
            <consortium name="The Broad Institute Genomics Platform"/>
            <consortium name="The Broad Institute Genome Sequencing Center for Infectious Disease"/>
            <person name="Wu L."/>
            <person name="Ma J."/>
        </authorList>
    </citation>
    <scope>NUCLEOTIDE SEQUENCE [LARGE SCALE GENOMIC DNA]</scope>
    <source>
        <strain evidence="3">IBRC-M 10908</strain>
    </source>
</reference>
<comment type="similarity">
    <text evidence="1">Belongs to the Cu-Zn superoxide dismutase family.</text>
</comment>
<protein>
    <recommendedName>
        <fullName evidence="4">Superoxide dismutase, Cu-Zn family</fullName>
    </recommendedName>
</protein>
<dbReference type="EMBL" id="JBHSDK010000021">
    <property type="protein sequence ID" value="MFC4336764.1"/>
    <property type="molecule type" value="Genomic_DNA"/>
</dbReference>
<keyword evidence="3" id="KW-1185">Reference proteome</keyword>
<gene>
    <name evidence="2" type="ORF">ACFPET_16305</name>
</gene>
<proteinExistence type="inferred from homology"/>
<evidence type="ECO:0000313" key="2">
    <source>
        <dbReference type="EMBL" id="MFC4336764.1"/>
    </source>
</evidence>
<dbReference type="RefSeq" id="WP_380622998.1">
    <property type="nucleotide sequence ID" value="NZ_JBHSDK010000021.1"/>
</dbReference>
<sequence length="159" mass="16690">MLRRVCIALAGLLTASGCSEKAATDEAGFDVLADAADSHPEAEGTATVRSFANGTDVELSLRGLRPSTAYTAHVHDAPCDSSPVGGGHWQNDPDGGTGPDNEIHMPFNSYADGTAKVSAHSRHGEDEDMRAIVVHVDDVLDEYGMESDRVLCADLRPAG</sequence>
<organism evidence="2 3">
    <name type="scientific">Salininema proteolyticum</name>
    <dbReference type="NCBI Taxonomy" id="1607685"/>
    <lineage>
        <taxon>Bacteria</taxon>
        <taxon>Bacillati</taxon>
        <taxon>Actinomycetota</taxon>
        <taxon>Actinomycetes</taxon>
        <taxon>Glycomycetales</taxon>
        <taxon>Glycomycetaceae</taxon>
        <taxon>Salininema</taxon>
    </lineage>
</organism>
<evidence type="ECO:0008006" key="4">
    <source>
        <dbReference type="Google" id="ProtNLM"/>
    </source>
</evidence>
<dbReference type="Gene3D" id="2.60.40.200">
    <property type="entry name" value="Superoxide dismutase, copper/zinc binding domain"/>
    <property type="match status" value="1"/>
</dbReference>
<evidence type="ECO:0000313" key="3">
    <source>
        <dbReference type="Proteomes" id="UP001595823"/>
    </source>
</evidence>